<evidence type="ECO:0008006" key="4">
    <source>
        <dbReference type="Google" id="ProtNLM"/>
    </source>
</evidence>
<feature type="non-terminal residue" evidence="2">
    <location>
        <position position="1"/>
    </location>
</feature>
<evidence type="ECO:0000313" key="2">
    <source>
        <dbReference type="EMBL" id="CAK9133970.1"/>
    </source>
</evidence>
<sequence>KKRERGGKKDQTHTSKDAEEANWKKEMKGGDSKKLDNNQKKKSFDYGCFICNGPHRARDCPK</sequence>
<organism evidence="2 3">
    <name type="scientific">Ilex paraguariensis</name>
    <name type="common">yerba mate</name>
    <dbReference type="NCBI Taxonomy" id="185542"/>
    <lineage>
        <taxon>Eukaryota</taxon>
        <taxon>Viridiplantae</taxon>
        <taxon>Streptophyta</taxon>
        <taxon>Embryophyta</taxon>
        <taxon>Tracheophyta</taxon>
        <taxon>Spermatophyta</taxon>
        <taxon>Magnoliopsida</taxon>
        <taxon>eudicotyledons</taxon>
        <taxon>Gunneridae</taxon>
        <taxon>Pentapetalae</taxon>
        <taxon>asterids</taxon>
        <taxon>campanulids</taxon>
        <taxon>Aquifoliales</taxon>
        <taxon>Aquifoliaceae</taxon>
        <taxon>Ilex</taxon>
    </lineage>
</organism>
<evidence type="ECO:0000313" key="3">
    <source>
        <dbReference type="Proteomes" id="UP001642360"/>
    </source>
</evidence>
<dbReference type="Proteomes" id="UP001642360">
    <property type="component" value="Unassembled WGS sequence"/>
</dbReference>
<reference evidence="2 3" key="1">
    <citation type="submission" date="2024-02" db="EMBL/GenBank/DDBJ databases">
        <authorList>
            <person name="Vignale AGUSTIN F."/>
            <person name="Sosa J E."/>
            <person name="Modenutti C."/>
        </authorList>
    </citation>
    <scope>NUCLEOTIDE SEQUENCE [LARGE SCALE GENOMIC DNA]</scope>
</reference>
<name>A0ABC8QMT7_9AQUA</name>
<evidence type="ECO:0000256" key="1">
    <source>
        <dbReference type="SAM" id="MobiDB-lite"/>
    </source>
</evidence>
<gene>
    <name evidence="2" type="ORF">ILEXP_LOCUS901</name>
</gene>
<keyword evidence="3" id="KW-1185">Reference proteome</keyword>
<feature type="region of interest" description="Disordered" evidence="1">
    <location>
        <begin position="1"/>
        <end position="39"/>
    </location>
</feature>
<proteinExistence type="predicted"/>
<feature type="compositionally biased region" description="Basic and acidic residues" evidence="1">
    <location>
        <begin position="7"/>
        <end position="39"/>
    </location>
</feature>
<comment type="caution">
    <text evidence="2">The sequence shown here is derived from an EMBL/GenBank/DDBJ whole genome shotgun (WGS) entry which is preliminary data.</text>
</comment>
<protein>
    <recommendedName>
        <fullName evidence="4">CCHC-type domain-containing protein</fullName>
    </recommendedName>
</protein>
<dbReference type="AlphaFoldDB" id="A0ABC8QMT7"/>
<dbReference type="EMBL" id="CAUOFW020000259">
    <property type="protein sequence ID" value="CAK9133970.1"/>
    <property type="molecule type" value="Genomic_DNA"/>
</dbReference>
<accession>A0ABC8QMT7</accession>